<accession>A0A914HRV5</accession>
<evidence type="ECO:0000313" key="3">
    <source>
        <dbReference type="WBParaSite" id="Gr19_v10_g3156.t1"/>
    </source>
</evidence>
<keyword evidence="2" id="KW-1185">Reference proteome</keyword>
<reference evidence="3" key="1">
    <citation type="submission" date="2022-11" db="UniProtKB">
        <authorList>
            <consortium name="WormBaseParasite"/>
        </authorList>
    </citation>
    <scope>IDENTIFICATION</scope>
</reference>
<feature type="region of interest" description="Disordered" evidence="1">
    <location>
        <begin position="1"/>
        <end position="61"/>
    </location>
</feature>
<evidence type="ECO:0000313" key="2">
    <source>
        <dbReference type="Proteomes" id="UP000887572"/>
    </source>
</evidence>
<organism evidence="2 3">
    <name type="scientific">Globodera rostochiensis</name>
    <name type="common">Golden nematode worm</name>
    <name type="synonym">Heterodera rostochiensis</name>
    <dbReference type="NCBI Taxonomy" id="31243"/>
    <lineage>
        <taxon>Eukaryota</taxon>
        <taxon>Metazoa</taxon>
        <taxon>Ecdysozoa</taxon>
        <taxon>Nematoda</taxon>
        <taxon>Chromadorea</taxon>
        <taxon>Rhabditida</taxon>
        <taxon>Tylenchina</taxon>
        <taxon>Tylenchomorpha</taxon>
        <taxon>Tylenchoidea</taxon>
        <taxon>Heteroderidae</taxon>
        <taxon>Heteroderinae</taxon>
        <taxon>Globodera</taxon>
    </lineage>
</organism>
<sequence length="169" mass="18869">MFANMSHAMDQPRVKAGDISSDEEFNSEMQQWEHELGGESVTGATANRKGVESEKLKSTQSNNRCVATKLKDRNRTPRNNGLQVHKAALNNGAVQFHMDVNSWAEGMRTAVVILLEQRLVEAGVEKYKPPHSIRNSDGEAHERAASLFLACRTNNRQCHLNALKGITNW</sequence>
<proteinExistence type="predicted"/>
<dbReference type="AlphaFoldDB" id="A0A914HRV5"/>
<protein>
    <submittedName>
        <fullName evidence="3">Uncharacterized protein</fullName>
    </submittedName>
</protein>
<dbReference type="Proteomes" id="UP000887572">
    <property type="component" value="Unplaced"/>
</dbReference>
<dbReference type="WBParaSite" id="Gr19_v10_g3156.t1">
    <property type="protein sequence ID" value="Gr19_v10_g3156.t1"/>
    <property type="gene ID" value="Gr19_v10_g3156"/>
</dbReference>
<name>A0A914HRV5_GLORO</name>
<evidence type="ECO:0000256" key="1">
    <source>
        <dbReference type="SAM" id="MobiDB-lite"/>
    </source>
</evidence>